<dbReference type="EMBL" id="BIFH01000017">
    <property type="protein sequence ID" value="GCD95433.1"/>
    <property type="molecule type" value="Genomic_DNA"/>
</dbReference>
<evidence type="ECO:0000256" key="3">
    <source>
        <dbReference type="ARBA" id="ARBA00022989"/>
    </source>
</evidence>
<evidence type="ECO:0000256" key="2">
    <source>
        <dbReference type="ARBA" id="ARBA00022692"/>
    </source>
</evidence>
<feature type="transmembrane region" description="Helical" evidence="6">
    <location>
        <begin position="464"/>
        <end position="481"/>
    </location>
</feature>
<feature type="compositionally biased region" description="Pro residues" evidence="5">
    <location>
        <begin position="29"/>
        <end position="55"/>
    </location>
</feature>
<gene>
    <name evidence="8" type="ORF">EHYA_03106</name>
</gene>
<dbReference type="AlphaFoldDB" id="A0A401YLG1"/>
<feature type="transmembrane region" description="Helical" evidence="6">
    <location>
        <begin position="123"/>
        <end position="142"/>
    </location>
</feature>
<feature type="region of interest" description="Disordered" evidence="5">
    <location>
        <begin position="1"/>
        <end position="55"/>
    </location>
</feature>
<dbReference type="InterPro" id="IPR049453">
    <property type="entry name" value="Memb_transporter_dom"/>
</dbReference>
<evidence type="ECO:0000256" key="4">
    <source>
        <dbReference type="ARBA" id="ARBA00023136"/>
    </source>
</evidence>
<dbReference type="GO" id="GO:0016020">
    <property type="term" value="C:membrane"/>
    <property type="evidence" value="ECO:0007669"/>
    <property type="project" value="UniProtKB-SubCell"/>
</dbReference>
<proteinExistence type="predicted"/>
<comment type="caution">
    <text evidence="8">The sequence shown here is derived from an EMBL/GenBank/DDBJ whole genome shotgun (WGS) entry which is preliminary data.</text>
</comment>
<evidence type="ECO:0000313" key="9">
    <source>
        <dbReference type="Proteomes" id="UP000286931"/>
    </source>
</evidence>
<evidence type="ECO:0000259" key="7">
    <source>
        <dbReference type="Pfam" id="PF13515"/>
    </source>
</evidence>
<evidence type="ECO:0000313" key="8">
    <source>
        <dbReference type="EMBL" id="GCD95433.1"/>
    </source>
</evidence>
<feature type="transmembrane region" description="Helical" evidence="6">
    <location>
        <begin position="438"/>
        <end position="457"/>
    </location>
</feature>
<feature type="region of interest" description="Disordered" evidence="5">
    <location>
        <begin position="719"/>
        <end position="741"/>
    </location>
</feature>
<keyword evidence="4 6" id="KW-0472">Membrane</keyword>
<evidence type="ECO:0000256" key="6">
    <source>
        <dbReference type="SAM" id="Phobius"/>
    </source>
</evidence>
<feature type="transmembrane region" description="Helical" evidence="6">
    <location>
        <begin position="197"/>
        <end position="218"/>
    </location>
</feature>
<feature type="transmembrane region" description="Helical" evidence="6">
    <location>
        <begin position="403"/>
        <end position="426"/>
    </location>
</feature>
<accession>A0A401YLG1</accession>
<feature type="transmembrane region" description="Helical" evidence="6">
    <location>
        <begin position="517"/>
        <end position="535"/>
    </location>
</feature>
<evidence type="ECO:0000256" key="5">
    <source>
        <dbReference type="SAM" id="MobiDB-lite"/>
    </source>
</evidence>
<name>A0A401YLG1_9ACTN</name>
<dbReference type="Proteomes" id="UP000286931">
    <property type="component" value="Unassembled WGS sequence"/>
</dbReference>
<feature type="transmembrane region" description="Helical" evidence="6">
    <location>
        <begin position="86"/>
        <end position="111"/>
    </location>
</feature>
<evidence type="ECO:0000256" key="1">
    <source>
        <dbReference type="ARBA" id="ARBA00004141"/>
    </source>
</evidence>
<feature type="transmembrane region" description="Helical" evidence="6">
    <location>
        <begin position="148"/>
        <end position="167"/>
    </location>
</feature>
<keyword evidence="9" id="KW-1185">Reference proteome</keyword>
<organism evidence="8 9">
    <name type="scientific">Embleya hyalina</name>
    <dbReference type="NCBI Taxonomy" id="516124"/>
    <lineage>
        <taxon>Bacteria</taxon>
        <taxon>Bacillati</taxon>
        <taxon>Actinomycetota</taxon>
        <taxon>Actinomycetes</taxon>
        <taxon>Kitasatosporales</taxon>
        <taxon>Streptomycetaceae</taxon>
        <taxon>Embleya</taxon>
    </lineage>
</organism>
<sequence>MAFPAKRALHGSMQDQATPGPHPERAPLALPPGPSADPNGPPTLPPFPAVHPPELGPQNQIRPLVTLTGKGFTWAAGIRAALGVGIPFAIVTATLGLGDATFAALGGYAVLYAAKEPYARRGITLALVGLGLAVSLMLGSLAAGTPLLYVPVITLVAGVATFLCGALQVDRPGGYMFTLVCAMGAFLPHQPDRVLERGALVLAGAAGAWLVSMSGWLVRPRHPEHLALAACFEALADFFAAIGDQPSDAARHRASETVHSAWVTVLRADTRRNRRTGEARRLRVLCRRALDLFQAAQLLAVERDRPLPAEIIETVRALAGAVGRPTLVPVLPAVLADTETAAERTLRTALRAAAAAAGQPAVKEGEIIPGRRPSAGERLRAAFDRSSLVPPTALRTGLGVGSAALAAVLLPVVHPVWVAIAAGAALQGGNVVLDFGRVLQRAIGTLLGVAVIALFFHDLRPDRWMVVIVVALLFGATQTVIARNLAVGAACVTPVGLFLAAAGSPGAHVGDLAATRMIDTVLGLAVGLVASLVLWPRASATRLPRQLGRAIRAEAMLLRATVTGQIVDDRAWGGTRRAARRELIDLWSVYESALGEITGRHLDAERLWPAIVTAQRLGYRLMTAPETYRTDPPEPIPEDDLARLDAYVEELASAAEERRPPTLPELPDLWGYPVLRQHLRRLGRVITRANEPVAARHLPAFVRQRILAPPARLLYGVRRTAGPDTGQSQRPARNRGPGETT</sequence>
<protein>
    <submittedName>
        <fullName evidence="8">FUSC family protein</fullName>
    </submittedName>
</protein>
<feature type="domain" description="Integral membrane bound transporter" evidence="7">
    <location>
        <begin position="403"/>
        <end position="529"/>
    </location>
</feature>
<dbReference type="Pfam" id="PF13515">
    <property type="entry name" value="FUSC_2"/>
    <property type="match status" value="1"/>
</dbReference>
<keyword evidence="3 6" id="KW-1133">Transmembrane helix</keyword>
<feature type="transmembrane region" description="Helical" evidence="6">
    <location>
        <begin position="487"/>
        <end position="505"/>
    </location>
</feature>
<comment type="subcellular location">
    <subcellularLocation>
        <location evidence="1">Membrane</location>
        <topology evidence="1">Multi-pass membrane protein</topology>
    </subcellularLocation>
</comment>
<keyword evidence="2 6" id="KW-0812">Transmembrane</keyword>
<reference evidence="8 9" key="1">
    <citation type="submission" date="2018-12" db="EMBL/GenBank/DDBJ databases">
        <title>Draft genome sequence of Embleya hyalina NBRC 13850T.</title>
        <authorList>
            <person name="Komaki H."/>
            <person name="Hosoyama A."/>
            <person name="Kimura A."/>
            <person name="Ichikawa N."/>
            <person name="Tamura T."/>
        </authorList>
    </citation>
    <scope>NUCLEOTIDE SEQUENCE [LARGE SCALE GENOMIC DNA]</scope>
    <source>
        <strain evidence="8 9">NBRC 13850</strain>
    </source>
</reference>